<protein>
    <submittedName>
        <fullName evidence="2">Uncharacterized protein</fullName>
    </submittedName>
</protein>
<dbReference type="Proteomes" id="UP000324222">
    <property type="component" value="Unassembled WGS sequence"/>
</dbReference>
<evidence type="ECO:0000313" key="3">
    <source>
        <dbReference type="Proteomes" id="UP000324222"/>
    </source>
</evidence>
<proteinExistence type="predicted"/>
<sequence>MKTHHGIEGVKCAITPAYHHRLASHSFPNPSLTHSLTHSLSQPSRRRHSILCKFVQSLSCVRQGGAVMLLPSQEHSRGCVMDPGHDEEEEEVEKEKDK</sequence>
<comment type="caution">
    <text evidence="2">The sequence shown here is derived from an EMBL/GenBank/DDBJ whole genome shotgun (WGS) entry which is preliminary data.</text>
</comment>
<name>A0A5B7FDH9_PORTR</name>
<organism evidence="2 3">
    <name type="scientific">Portunus trituberculatus</name>
    <name type="common">Swimming crab</name>
    <name type="synonym">Neptunus trituberculatus</name>
    <dbReference type="NCBI Taxonomy" id="210409"/>
    <lineage>
        <taxon>Eukaryota</taxon>
        <taxon>Metazoa</taxon>
        <taxon>Ecdysozoa</taxon>
        <taxon>Arthropoda</taxon>
        <taxon>Crustacea</taxon>
        <taxon>Multicrustacea</taxon>
        <taxon>Malacostraca</taxon>
        <taxon>Eumalacostraca</taxon>
        <taxon>Eucarida</taxon>
        <taxon>Decapoda</taxon>
        <taxon>Pleocyemata</taxon>
        <taxon>Brachyura</taxon>
        <taxon>Eubrachyura</taxon>
        <taxon>Portunoidea</taxon>
        <taxon>Portunidae</taxon>
        <taxon>Portuninae</taxon>
        <taxon>Portunus</taxon>
    </lineage>
</organism>
<reference evidence="2 3" key="1">
    <citation type="submission" date="2019-05" db="EMBL/GenBank/DDBJ databases">
        <title>Another draft genome of Portunus trituberculatus and its Hox gene families provides insights of decapod evolution.</title>
        <authorList>
            <person name="Jeong J.-H."/>
            <person name="Song I."/>
            <person name="Kim S."/>
            <person name="Choi T."/>
            <person name="Kim D."/>
            <person name="Ryu S."/>
            <person name="Kim W."/>
        </authorList>
    </citation>
    <scope>NUCLEOTIDE SEQUENCE [LARGE SCALE GENOMIC DNA]</scope>
    <source>
        <tissue evidence="2">Muscle</tissue>
    </source>
</reference>
<evidence type="ECO:0000256" key="1">
    <source>
        <dbReference type="SAM" id="MobiDB-lite"/>
    </source>
</evidence>
<keyword evidence="3" id="KW-1185">Reference proteome</keyword>
<dbReference type="AlphaFoldDB" id="A0A5B7FDH9"/>
<gene>
    <name evidence="2" type="ORF">E2C01_036823</name>
</gene>
<evidence type="ECO:0000313" key="2">
    <source>
        <dbReference type="EMBL" id="MPC43183.1"/>
    </source>
</evidence>
<feature type="region of interest" description="Disordered" evidence="1">
    <location>
        <begin position="76"/>
        <end position="98"/>
    </location>
</feature>
<dbReference type="EMBL" id="VSRR010005718">
    <property type="protein sequence ID" value="MPC43183.1"/>
    <property type="molecule type" value="Genomic_DNA"/>
</dbReference>
<accession>A0A5B7FDH9</accession>